<name>A0A1T4JKI5_9LACT</name>
<proteinExistence type="predicted"/>
<dbReference type="InterPro" id="IPR003593">
    <property type="entry name" value="AAA+_ATPase"/>
</dbReference>
<dbReference type="PROSITE" id="PS50893">
    <property type="entry name" value="ABC_TRANSPORTER_2"/>
    <property type="match status" value="1"/>
</dbReference>
<keyword evidence="4 9" id="KW-0067">ATP-binding</keyword>
<keyword evidence="7" id="KW-0472">Membrane</keyword>
<evidence type="ECO:0000256" key="3">
    <source>
        <dbReference type="ARBA" id="ARBA00022741"/>
    </source>
</evidence>
<evidence type="ECO:0000256" key="2">
    <source>
        <dbReference type="ARBA" id="ARBA00022475"/>
    </source>
</evidence>
<evidence type="ECO:0000256" key="4">
    <source>
        <dbReference type="ARBA" id="ARBA00022840"/>
    </source>
</evidence>
<protein>
    <submittedName>
        <fullName evidence="9">D-methionine transport system ATP-binding protein</fullName>
    </submittedName>
</protein>
<dbReference type="OrthoDB" id="9802264at2"/>
<evidence type="ECO:0000313" key="9">
    <source>
        <dbReference type="EMBL" id="SJZ30689.1"/>
    </source>
</evidence>
<dbReference type="SUPFAM" id="SSF52540">
    <property type="entry name" value="P-loop containing nucleoside triphosphate hydrolases"/>
    <property type="match status" value="1"/>
</dbReference>
<reference evidence="10" key="1">
    <citation type="submission" date="2017-02" db="EMBL/GenBank/DDBJ databases">
        <authorList>
            <person name="Varghese N."/>
            <person name="Submissions S."/>
        </authorList>
    </citation>
    <scope>NUCLEOTIDE SEQUENCE [LARGE SCALE GENOMIC DNA]</scope>
    <source>
        <strain evidence="10">DSM 15739</strain>
    </source>
</reference>
<dbReference type="PANTHER" id="PTHR43166:SF30">
    <property type="entry name" value="METHIONINE IMPORT ATP-BINDING PROTEIN METN"/>
    <property type="match status" value="1"/>
</dbReference>
<dbReference type="STRING" id="1121925.SAMN02746011_00079"/>
<dbReference type="InterPro" id="IPR017871">
    <property type="entry name" value="ABC_transporter-like_CS"/>
</dbReference>
<keyword evidence="3" id="KW-0547">Nucleotide-binding</keyword>
<accession>A0A1T4JKI5</accession>
<dbReference type="Gene3D" id="3.40.50.300">
    <property type="entry name" value="P-loop containing nucleotide triphosphate hydrolases"/>
    <property type="match status" value="1"/>
</dbReference>
<gene>
    <name evidence="9" type="ORF">SAMN02746011_00079</name>
</gene>
<dbReference type="GO" id="GO:0016887">
    <property type="term" value="F:ATP hydrolysis activity"/>
    <property type="evidence" value="ECO:0007669"/>
    <property type="project" value="InterPro"/>
</dbReference>
<dbReference type="SMART" id="SM00382">
    <property type="entry name" value="AAA"/>
    <property type="match status" value="1"/>
</dbReference>
<dbReference type="InterPro" id="IPR003439">
    <property type="entry name" value="ABC_transporter-like_ATP-bd"/>
</dbReference>
<dbReference type="Pfam" id="PF00005">
    <property type="entry name" value="ABC_tran"/>
    <property type="match status" value="1"/>
</dbReference>
<sequence>MIQFEGVTKRFNTNHRTLTAVSDLNLTINQSEIFGLIGQSGAGKSTVLRFINGLLQPDEGQVMVDGNRINQLSEASLRTVRKDIAMVFQQFNLLDNLTVEENILLPLKLHAFDNPLTIDQVLEAVGLSDKRHHYPSQLSGGQKQRVGIARALIINPKIILLDEPTSALDEMTAQEIVRILKDINQLYAITMVLVTHQLSIMKSICQRIGIMEKGRLIEIIENQPNNEVSPHSNYSQYVKEVLADG</sequence>
<dbReference type="AlphaFoldDB" id="A0A1T4JKI5"/>
<dbReference type="GO" id="GO:0005524">
    <property type="term" value="F:ATP binding"/>
    <property type="evidence" value="ECO:0007669"/>
    <property type="project" value="UniProtKB-KW"/>
</dbReference>
<dbReference type="PROSITE" id="PS00211">
    <property type="entry name" value="ABC_TRANSPORTER_1"/>
    <property type="match status" value="1"/>
</dbReference>
<dbReference type="GO" id="GO:0006865">
    <property type="term" value="P:amino acid transport"/>
    <property type="evidence" value="ECO:0007669"/>
    <property type="project" value="UniProtKB-KW"/>
</dbReference>
<dbReference type="RefSeq" id="WP_078754965.1">
    <property type="nucleotide sequence ID" value="NZ_FUWO01000001.1"/>
</dbReference>
<keyword evidence="2" id="KW-1003">Cell membrane</keyword>
<keyword evidence="6" id="KW-0029">Amino-acid transport</keyword>
<feature type="domain" description="ABC transporter" evidence="8">
    <location>
        <begin position="2"/>
        <end position="238"/>
    </location>
</feature>
<dbReference type="InterPro" id="IPR027417">
    <property type="entry name" value="P-loop_NTPase"/>
</dbReference>
<evidence type="ECO:0000256" key="5">
    <source>
        <dbReference type="ARBA" id="ARBA00022967"/>
    </source>
</evidence>
<dbReference type="Proteomes" id="UP000189941">
    <property type="component" value="Unassembled WGS sequence"/>
</dbReference>
<organism evidence="9 10">
    <name type="scientific">Globicatella sulfidifaciens DSM 15739</name>
    <dbReference type="NCBI Taxonomy" id="1121925"/>
    <lineage>
        <taxon>Bacteria</taxon>
        <taxon>Bacillati</taxon>
        <taxon>Bacillota</taxon>
        <taxon>Bacilli</taxon>
        <taxon>Lactobacillales</taxon>
        <taxon>Aerococcaceae</taxon>
        <taxon>Globicatella</taxon>
    </lineage>
</organism>
<dbReference type="PANTHER" id="PTHR43166">
    <property type="entry name" value="AMINO ACID IMPORT ATP-BINDING PROTEIN"/>
    <property type="match status" value="1"/>
</dbReference>
<evidence type="ECO:0000313" key="10">
    <source>
        <dbReference type="Proteomes" id="UP000189941"/>
    </source>
</evidence>
<evidence type="ECO:0000256" key="7">
    <source>
        <dbReference type="ARBA" id="ARBA00023136"/>
    </source>
</evidence>
<dbReference type="EMBL" id="FUWO01000001">
    <property type="protein sequence ID" value="SJZ30689.1"/>
    <property type="molecule type" value="Genomic_DNA"/>
</dbReference>
<evidence type="ECO:0000256" key="1">
    <source>
        <dbReference type="ARBA" id="ARBA00022448"/>
    </source>
</evidence>
<keyword evidence="10" id="KW-1185">Reference proteome</keyword>
<evidence type="ECO:0000259" key="8">
    <source>
        <dbReference type="PROSITE" id="PS50893"/>
    </source>
</evidence>
<keyword evidence="5" id="KW-1278">Translocase</keyword>
<dbReference type="InterPro" id="IPR050086">
    <property type="entry name" value="MetN_ABC_transporter-like"/>
</dbReference>
<evidence type="ECO:0000256" key="6">
    <source>
        <dbReference type="ARBA" id="ARBA00022970"/>
    </source>
</evidence>
<keyword evidence="1" id="KW-0813">Transport</keyword>